<keyword evidence="17" id="KW-1185">Reference proteome</keyword>
<dbReference type="Gene3D" id="3.10.170.10">
    <property type="match status" value="1"/>
</dbReference>
<dbReference type="InterPro" id="IPR003137">
    <property type="entry name" value="PA_domain"/>
</dbReference>
<dbReference type="CDD" id="cd09596">
    <property type="entry name" value="M36"/>
    <property type="match status" value="1"/>
</dbReference>
<evidence type="ECO:0000259" key="14">
    <source>
        <dbReference type="Pfam" id="PF02225"/>
    </source>
</evidence>
<dbReference type="PANTHER" id="PTHR33478:SF1">
    <property type="entry name" value="EXTRACELLULAR METALLOPROTEINASE MEP"/>
    <property type="match status" value="1"/>
</dbReference>
<feature type="chain" id="PRO_5022058907" evidence="13">
    <location>
        <begin position="28"/>
        <end position="929"/>
    </location>
</feature>
<feature type="region of interest" description="Disordered" evidence="12">
    <location>
        <begin position="328"/>
        <end position="349"/>
    </location>
</feature>
<evidence type="ECO:0000256" key="1">
    <source>
        <dbReference type="ARBA" id="ARBA00001947"/>
    </source>
</evidence>
<dbReference type="InterPro" id="IPR001842">
    <property type="entry name" value="Peptidase_M36"/>
</dbReference>
<dbReference type="GO" id="GO:0005615">
    <property type="term" value="C:extracellular space"/>
    <property type="evidence" value="ECO:0007669"/>
    <property type="project" value="InterPro"/>
</dbReference>
<dbReference type="GO" id="GO:0006508">
    <property type="term" value="P:proteolysis"/>
    <property type="evidence" value="ECO:0007669"/>
    <property type="project" value="UniProtKB-KW"/>
</dbReference>
<evidence type="ECO:0000256" key="11">
    <source>
        <dbReference type="ARBA" id="ARBA00023145"/>
    </source>
</evidence>
<keyword evidence="9" id="KW-0862">Zinc</keyword>
<dbReference type="Pfam" id="PF02128">
    <property type="entry name" value="Peptidase_M36"/>
    <property type="match status" value="1"/>
</dbReference>
<sequence>MRRTPLLGAGLGVPLTLALLVPGGAVAVPEAAAPAEPSSSFWLTQPSSAPAEQVAVDFLRLKAADYGVAGADLAGLEVLSQHTSGHNGVTYVNLVQTYQGRQVLGAVATVSVTKTGEVLHVAQSLVGGLREATGSRDLDAAGALEAAAEELDLSTADATVESRRADAEQATVLSSPAAREDIDARLVWQPTDEGLRLAWELVIDDADSPSLYQVTVDAESGEALHVEDWTHQHTAGDFAHLARSPQAFGTGVAAAATSTTPTLKTPTPAVDGSSYRVVAFPKESPNDGDRELVENPADAYSSPFGWHDTDGVAGPEHTSTRGNNVWAYTDQDANNQPDPDGSPDGGAGLDFDFEMDLGEHAQDYRDAAVTNLFYANNMIHDILYRYGFDEASGNFQAMNYTGQGTGGDYVRAEAADGAGTNNANFSTPAADGSPPRMQMYLWPGTQFGRPSGFTLGTGTDAVTYEANYARFTPPATNAGLPGTAVVVDNACTAFAAPGAIVVTANGGSCNNAVKVRNAEDGGAVAVVITHTGTGAAPILTATMDQQVGIPAVSVSQADGDAIRARIAGGTTAASVHKISSHPGIRDGDLENGIIIHEYGHGVSNRLTGGLNINCLGGQEQMGEGWSDYLAITMLMDPALDKPEEARGMGPYALFQPDRHGAGIRPAPYSRNMDIQPFTYDRIKTNGWVTGGSLAAPHGIGHAWASILWDLNWDLIDKHGFEADIYSPWNTAGNTRALQYVMDGMKMQGCNPGFVAGRNGIIAASEALGGEDTCNIWATFARRGVGYSAIQGGTGRDDNFEAFDVPPTCKAPGAGVKGGAFSADKLNTVVAGDTAPIKFSINGNKGLDILRGAHSPSSQEIDCGTLEPEQYALTYPTDTTGNRGLTYSKGNDLYHYNWKTDASWGGTCRQLIITLEDGTQHRANFQFLEG</sequence>
<dbReference type="Proteomes" id="UP000315133">
    <property type="component" value="Unassembled WGS sequence"/>
</dbReference>
<name>A0A543KP89_9MICO</name>
<evidence type="ECO:0000256" key="7">
    <source>
        <dbReference type="ARBA" id="ARBA00022729"/>
    </source>
</evidence>
<comment type="caution">
    <text evidence="16">The sequence shown here is derived from an EMBL/GenBank/DDBJ whole genome shotgun (WGS) entry which is preliminary data.</text>
</comment>
<dbReference type="OrthoDB" id="5377264at2"/>
<evidence type="ECO:0000256" key="4">
    <source>
        <dbReference type="ARBA" id="ARBA00022525"/>
    </source>
</evidence>
<keyword evidence="5" id="KW-0645">Protease</keyword>
<evidence type="ECO:0000313" key="17">
    <source>
        <dbReference type="Proteomes" id="UP000315133"/>
    </source>
</evidence>
<feature type="signal peptide" evidence="13">
    <location>
        <begin position="1"/>
        <end position="27"/>
    </location>
</feature>
<evidence type="ECO:0000256" key="5">
    <source>
        <dbReference type="ARBA" id="ARBA00022670"/>
    </source>
</evidence>
<dbReference type="Pfam" id="PF02225">
    <property type="entry name" value="PA"/>
    <property type="match status" value="1"/>
</dbReference>
<evidence type="ECO:0000256" key="6">
    <source>
        <dbReference type="ARBA" id="ARBA00022723"/>
    </source>
</evidence>
<dbReference type="InterPro" id="IPR011096">
    <property type="entry name" value="FTP_domain"/>
</dbReference>
<evidence type="ECO:0000256" key="8">
    <source>
        <dbReference type="ARBA" id="ARBA00022801"/>
    </source>
</evidence>
<evidence type="ECO:0000313" key="16">
    <source>
        <dbReference type="EMBL" id="TQM96884.1"/>
    </source>
</evidence>
<keyword evidence="7 13" id="KW-0732">Signal</keyword>
<dbReference type="SUPFAM" id="SSF55486">
    <property type="entry name" value="Metalloproteases ('zincins'), catalytic domain"/>
    <property type="match status" value="1"/>
</dbReference>
<dbReference type="GO" id="GO:0004222">
    <property type="term" value="F:metalloendopeptidase activity"/>
    <property type="evidence" value="ECO:0007669"/>
    <property type="project" value="InterPro"/>
</dbReference>
<keyword evidence="4" id="KW-0964">Secreted</keyword>
<dbReference type="GO" id="GO:0008270">
    <property type="term" value="F:zinc ion binding"/>
    <property type="evidence" value="ECO:0007669"/>
    <property type="project" value="InterPro"/>
</dbReference>
<comment type="similarity">
    <text evidence="3">Belongs to the peptidase M36 family.</text>
</comment>
<keyword evidence="6" id="KW-0479">Metal-binding</keyword>
<evidence type="ECO:0000256" key="13">
    <source>
        <dbReference type="SAM" id="SignalP"/>
    </source>
</evidence>
<gene>
    <name evidence="16" type="ORF">FB476_1777</name>
</gene>
<dbReference type="Pfam" id="PF07504">
    <property type="entry name" value="FTP"/>
    <property type="match status" value="1"/>
</dbReference>
<evidence type="ECO:0000256" key="2">
    <source>
        <dbReference type="ARBA" id="ARBA00004613"/>
    </source>
</evidence>
<evidence type="ECO:0000256" key="10">
    <source>
        <dbReference type="ARBA" id="ARBA00023049"/>
    </source>
</evidence>
<evidence type="ECO:0000256" key="12">
    <source>
        <dbReference type="SAM" id="MobiDB-lite"/>
    </source>
</evidence>
<proteinExistence type="inferred from homology"/>
<feature type="domain" description="PA" evidence="14">
    <location>
        <begin position="486"/>
        <end position="562"/>
    </location>
</feature>
<dbReference type="EMBL" id="VFPU01000001">
    <property type="protein sequence ID" value="TQM96884.1"/>
    <property type="molecule type" value="Genomic_DNA"/>
</dbReference>
<feature type="domain" description="FTP" evidence="15">
    <location>
        <begin position="75"/>
        <end position="124"/>
    </location>
</feature>
<dbReference type="Gene3D" id="1.10.390.10">
    <property type="entry name" value="Neutral Protease Domain 2"/>
    <property type="match status" value="1"/>
</dbReference>
<dbReference type="InterPro" id="IPR027268">
    <property type="entry name" value="Peptidase_M4/M1_CTD_sf"/>
</dbReference>
<dbReference type="CDD" id="cd04818">
    <property type="entry name" value="PA_subtilisin_1"/>
    <property type="match status" value="1"/>
</dbReference>
<protein>
    <submittedName>
        <fullName evidence="16">Fungalysin/thermolysin propeptide</fullName>
    </submittedName>
</protein>
<comment type="cofactor">
    <cofactor evidence="1">
        <name>Zn(2+)</name>
        <dbReference type="ChEBI" id="CHEBI:29105"/>
    </cofactor>
</comment>
<reference evidence="16 17" key="1">
    <citation type="submission" date="2019-06" db="EMBL/GenBank/DDBJ databases">
        <title>Sequencing the genomes of 1000 actinobacteria strains.</title>
        <authorList>
            <person name="Klenk H.-P."/>
        </authorList>
    </citation>
    <scope>NUCLEOTIDE SEQUENCE [LARGE SCALE GENOMIC DNA]</scope>
    <source>
        <strain evidence="16 17">DSM 12362</strain>
    </source>
</reference>
<evidence type="ECO:0000259" key="15">
    <source>
        <dbReference type="Pfam" id="PF07504"/>
    </source>
</evidence>
<evidence type="ECO:0000256" key="9">
    <source>
        <dbReference type="ARBA" id="ARBA00022833"/>
    </source>
</evidence>
<dbReference type="Gene3D" id="3.50.30.30">
    <property type="match status" value="1"/>
</dbReference>
<comment type="subcellular location">
    <subcellularLocation>
        <location evidence="2">Secreted</location>
    </subcellularLocation>
</comment>
<dbReference type="RefSeq" id="WP_141818439.1">
    <property type="nucleotide sequence ID" value="NZ_BAAAIL010000004.1"/>
</dbReference>
<keyword evidence="10" id="KW-0482">Metalloprotease</keyword>
<dbReference type="AlphaFoldDB" id="A0A543KP89"/>
<keyword evidence="8" id="KW-0378">Hydrolase</keyword>
<dbReference type="NCBIfam" id="NF038114">
    <property type="entry name" value="rightmost"/>
    <property type="match status" value="1"/>
</dbReference>
<keyword evidence="11" id="KW-0865">Zymogen</keyword>
<dbReference type="InterPro" id="IPR046450">
    <property type="entry name" value="PA_dom_sf"/>
</dbReference>
<accession>A0A543KP89</accession>
<organism evidence="16 17">
    <name type="scientific">Ornithinimicrobium humiphilum</name>
    <dbReference type="NCBI Taxonomy" id="125288"/>
    <lineage>
        <taxon>Bacteria</taxon>
        <taxon>Bacillati</taxon>
        <taxon>Actinomycetota</taxon>
        <taxon>Actinomycetes</taxon>
        <taxon>Micrococcales</taxon>
        <taxon>Ornithinimicrobiaceae</taxon>
        <taxon>Ornithinimicrobium</taxon>
    </lineage>
</organism>
<dbReference type="InterPro" id="IPR050371">
    <property type="entry name" value="Fungal_virulence_M36"/>
</dbReference>
<dbReference type="SUPFAM" id="SSF52025">
    <property type="entry name" value="PA domain"/>
    <property type="match status" value="1"/>
</dbReference>
<evidence type="ECO:0000256" key="3">
    <source>
        <dbReference type="ARBA" id="ARBA00006006"/>
    </source>
</evidence>
<dbReference type="PANTHER" id="PTHR33478">
    <property type="entry name" value="EXTRACELLULAR METALLOPROTEINASE MEP"/>
    <property type="match status" value="1"/>
</dbReference>